<dbReference type="InterPro" id="IPR036514">
    <property type="entry name" value="SGNH_hydro_sf"/>
</dbReference>
<dbReference type="Pfam" id="PF13472">
    <property type="entry name" value="Lipase_GDSL_2"/>
    <property type="match status" value="1"/>
</dbReference>
<dbReference type="GO" id="GO:0016788">
    <property type="term" value="F:hydrolase activity, acting on ester bonds"/>
    <property type="evidence" value="ECO:0007669"/>
    <property type="project" value="UniProtKB-ARBA"/>
</dbReference>
<proteinExistence type="predicted"/>
<name>A0A6J4V710_9BACT</name>
<dbReference type="Gene3D" id="3.40.50.1110">
    <property type="entry name" value="SGNH hydrolase"/>
    <property type="match status" value="1"/>
</dbReference>
<protein>
    <recommendedName>
        <fullName evidence="2">SGNH hydrolase-type esterase domain-containing protein</fullName>
    </recommendedName>
</protein>
<keyword evidence="1" id="KW-0472">Membrane</keyword>
<reference evidence="3" key="1">
    <citation type="submission" date="2020-02" db="EMBL/GenBank/DDBJ databases">
        <authorList>
            <person name="Meier V. D."/>
        </authorList>
    </citation>
    <scope>NUCLEOTIDE SEQUENCE</scope>
    <source>
        <strain evidence="3">AVDCRST_MAG33</strain>
    </source>
</reference>
<dbReference type="InterPro" id="IPR013830">
    <property type="entry name" value="SGNH_hydro"/>
</dbReference>
<keyword evidence="1" id="KW-1133">Transmembrane helix</keyword>
<dbReference type="EMBL" id="CADCWK010000287">
    <property type="protein sequence ID" value="CAA9570470.1"/>
    <property type="molecule type" value="Genomic_DNA"/>
</dbReference>
<organism evidence="3">
    <name type="scientific">uncultured Thermomicrobiales bacterium</name>
    <dbReference type="NCBI Taxonomy" id="1645740"/>
    <lineage>
        <taxon>Bacteria</taxon>
        <taxon>Pseudomonadati</taxon>
        <taxon>Thermomicrobiota</taxon>
        <taxon>Thermomicrobia</taxon>
        <taxon>Thermomicrobiales</taxon>
        <taxon>environmental samples</taxon>
    </lineage>
</organism>
<dbReference type="SUPFAM" id="SSF52266">
    <property type="entry name" value="SGNH hydrolase"/>
    <property type="match status" value="1"/>
</dbReference>
<sequence length="248" mass="25602">MTTYWTVVVIVIGAALLVLLAIWHRLDPGGGRRQRRWVALGNAFSPTPGARSWAASIGLAQLAEGIDLTSPGAGIADVVAGQLGPALAARPSVAVIWVGAADLLHGRPLVGFLRDLASVIGQLQRRGCAVLVVELTGAVPPGPGSGRPLARSFSRTLAEWESAIRDTCRVTGARLVRVEPGQGASPVLRLAGPLVSIEAAELERVGRALAGPIGASLRGGAGSSWASGDWDEPADPVLRARLGLPPVR</sequence>
<gene>
    <name evidence="3" type="ORF">AVDCRST_MAG33-2478</name>
</gene>
<dbReference type="AlphaFoldDB" id="A0A6J4V710"/>
<evidence type="ECO:0000256" key="1">
    <source>
        <dbReference type="SAM" id="Phobius"/>
    </source>
</evidence>
<evidence type="ECO:0000313" key="3">
    <source>
        <dbReference type="EMBL" id="CAA9570470.1"/>
    </source>
</evidence>
<feature type="transmembrane region" description="Helical" evidence="1">
    <location>
        <begin position="6"/>
        <end position="26"/>
    </location>
</feature>
<evidence type="ECO:0000259" key="2">
    <source>
        <dbReference type="Pfam" id="PF13472"/>
    </source>
</evidence>
<accession>A0A6J4V710</accession>
<keyword evidence="1" id="KW-0812">Transmembrane</keyword>
<feature type="domain" description="SGNH hydrolase-type esterase" evidence="2">
    <location>
        <begin position="48"/>
        <end position="178"/>
    </location>
</feature>